<dbReference type="InterPro" id="IPR022773">
    <property type="entry name" value="Siva"/>
</dbReference>
<dbReference type="STRING" id="610380.E2C652"/>
<gene>
    <name evidence="2" type="ORF">EAI_03046</name>
</gene>
<organism evidence="3">
    <name type="scientific">Harpegnathos saltator</name>
    <name type="common">Jerdon's jumping ant</name>
    <dbReference type="NCBI Taxonomy" id="610380"/>
    <lineage>
        <taxon>Eukaryota</taxon>
        <taxon>Metazoa</taxon>
        <taxon>Ecdysozoa</taxon>
        <taxon>Arthropoda</taxon>
        <taxon>Hexapoda</taxon>
        <taxon>Insecta</taxon>
        <taxon>Pterygota</taxon>
        <taxon>Neoptera</taxon>
        <taxon>Endopterygota</taxon>
        <taxon>Hymenoptera</taxon>
        <taxon>Apocrita</taxon>
        <taxon>Aculeata</taxon>
        <taxon>Formicoidea</taxon>
        <taxon>Formicidae</taxon>
        <taxon>Ponerinae</taxon>
        <taxon>Ponerini</taxon>
        <taxon>Harpegnathos</taxon>
    </lineage>
</organism>
<dbReference type="Pfam" id="PF05458">
    <property type="entry name" value="Siva"/>
    <property type="match status" value="1"/>
</dbReference>
<dbReference type="EMBL" id="GL452926">
    <property type="protein sequence ID" value="EFN76572.1"/>
    <property type="molecule type" value="Genomic_DNA"/>
</dbReference>
<proteinExistence type="predicted"/>
<name>E2C652_HARSA</name>
<feature type="region of interest" description="Disordered" evidence="1">
    <location>
        <begin position="200"/>
        <end position="238"/>
    </location>
</feature>
<accession>E2C652</accession>
<keyword evidence="3" id="KW-1185">Reference proteome</keyword>
<dbReference type="OrthoDB" id="60860at2759"/>
<evidence type="ECO:0000313" key="3">
    <source>
        <dbReference type="Proteomes" id="UP000008237"/>
    </source>
</evidence>
<dbReference type="InParanoid" id="E2C652"/>
<evidence type="ECO:0000256" key="1">
    <source>
        <dbReference type="SAM" id="MobiDB-lite"/>
    </source>
</evidence>
<evidence type="ECO:0000313" key="2">
    <source>
        <dbReference type="EMBL" id="EFN76572.1"/>
    </source>
</evidence>
<dbReference type="OMA" id="MARRNIM"/>
<protein>
    <submittedName>
        <fullName evidence="2">Uncharacterized protein</fullName>
    </submittedName>
</protein>
<feature type="compositionally biased region" description="Basic residues" evidence="1">
    <location>
        <begin position="216"/>
        <end position="233"/>
    </location>
</feature>
<dbReference type="AlphaFoldDB" id="E2C652"/>
<dbReference type="Proteomes" id="UP000008237">
    <property type="component" value="Unassembled WGS sequence"/>
</dbReference>
<sequence length="659" mass="75587">MAKRAYPYDEDLLPQIKVHIGQKQVDNGVSKDERMKKVYDKTLSLLKAGSKALSHKLNKSAQIDPIDLPSTRLPVSCKLKSASNLKQMLLTNNLQLKVSDKIINDVRVDLCGCLDETGMNETMVKLETTAYNPIVKTDTNVNIYLDRKEWKNESSQIYENKIVKHKETNVSVKDDIMFTEEKFIVTTGKLTSKVNRKVTARKSKKNNQLVDDKKEKKIKPKIMKQKAPAKRSNKSSPKVVDATKFLMQENKESMENRKSELYKINSQGCCKCTLPPFTSMKFESKMCDTKFSCPSVVSQQESYQYDLENNTNALQQLDYNNLKYRSSNVNTNQQVMSVTNSWMTAPKCNENFVSNSINNIPTEPGQSSYINDKHHAYTIDYNWKPNENLYFNSVINSTDPYKLLPENKFHCPCNTYGPNCIWNMYMENFPRTNATFQQAANITSNSIPVNIPNNFLNSAMTPFNPFHYYQSLLTDDSFKKLYYKNLNSGCELMMKENMMPLLDNRYHMNSLMFPNNSVNIPSTTSTWYNTSSSSSLNASTSAISNASKTQFKYEQYPYFDNHYNPDAAKVSVYNDQWREKDHLISYAKSEKTFAIDTYELDPYKVDNGLMGTSIHQDSVATNMDNNMISDFVNYSSETSIVDMSQQLDTSGIYILETKH</sequence>
<reference evidence="2 3" key="1">
    <citation type="journal article" date="2010" name="Science">
        <title>Genomic comparison of the ants Camponotus floridanus and Harpegnathos saltator.</title>
        <authorList>
            <person name="Bonasio R."/>
            <person name="Zhang G."/>
            <person name="Ye C."/>
            <person name="Mutti N.S."/>
            <person name="Fang X."/>
            <person name="Qin N."/>
            <person name="Donahue G."/>
            <person name="Yang P."/>
            <person name="Li Q."/>
            <person name="Li C."/>
            <person name="Zhang P."/>
            <person name="Huang Z."/>
            <person name="Berger S.L."/>
            <person name="Reinberg D."/>
            <person name="Wang J."/>
            <person name="Liebig J."/>
        </authorList>
    </citation>
    <scope>NUCLEOTIDE SEQUENCE [LARGE SCALE GENOMIC DNA]</scope>
    <source>
        <strain evidence="2 3">R22 G/1</strain>
    </source>
</reference>